<keyword evidence="2" id="KW-1185">Reference proteome</keyword>
<proteinExistence type="predicted"/>
<dbReference type="RefSeq" id="WP_233734330.1">
    <property type="nucleotide sequence ID" value="NZ_JAJVCN010000005.1"/>
</dbReference>
<organism evidence="1 2">
    <name type="scientific">Kibdelosporangium philippinense</name>
    <dbReference type="NCBI Taxonomy" id="211113"/>
    <lineage>
        <taxon>Bacteria</taxon>
        <taxon>Bacillati</taxon>
        <taxon>Actinomycetota</taxon>
        <taxon>Actinomycetes</taxon>
        <taxon>Pseudonocardiales</taxon>
        <taxon>Pseudonocardiaceae</taxon>
        <taxon>Kibdelosporangium</taxon>
    </lineage>
</organism>
<evidence type="ECO:0000313" key="1">
    <source>
        <dbReference type="EMBL" id="MCE7011587.1"/>
    </source>
</evidence>
<reference evidence="1 2" key="1">
    <citation type="submission" date="2021-12" db="EMBL/GenBank/DDBJ databases">
        <title>Genome sequence of Kibdelosporangium philippinense ATCC 49844.</title>
        <authorList>
            <person name="Fedorov E.A."/>
            <person name="Omeragic M."/>
            <person name="Shalygina K.F."/>
            <person name="Maclea K.S."/>
        </authorList>
    </citation>
    <scope>NUCLEOTIDE SEQUENCE [LARGE SCALE GENOMIC DNA]</scope>
    <source>
        <strain evidence="1 2">ATCC 49844</strain>
    </source>
</reference>
<sequence>MNGPDLPTPSELFDVDACRYRWPTGAEKVELYHGVPVFQGQFDERDVAIAQGAYPGRQIVLNESGGIEIHPAAVPPRSIFDTIMEQLAQRRPETDQRG</sequence>
<accession>A0ABS8ZVG0</accession>
<evidence type="ECO:0000313" key="2">
    <source>
        <dbReference type="Proteomes" id="UP001521150"/>
    </source>
</evidence>
<gene>
    <name evidence="1" type="ORF">LWC34_53565</name>
</gene>
<protein>
    <submittedName>
        <fullName evidence="1">Uncharacterized protein</fullName>
    </submittedName>
</protein>
<comment type="caution">
    <text evidence="1">The sequence shown here is derived from an EMBL/GenBank/DDBJ whole genome shotgun (WGS) entry which is preliminary data.</text>
</comment>
<dbReference type="Proteomes" id="UP001521150">
    <property type="component" value="Unassembled WGS sequence"/>
</dbReference>
<dbReference type="EMBL" id="JAJVCN010000005">
    <property type="protein sequence ID" value="MCE7011587.1"/>
    <property type="molecule type" value="Genomic_DNA"/>
</dbReference>
<name>A0ABS8ZVG0_9PSEU</name>